<organism evidence="2 3">
    <name type="scientific">Daphnia magna</name>
    <dbReference type="NCBI Taxonomy" id="35525"/>
    <lineage>
        <taxon>Eukaryota</taxon>
        <taxon>Metazoa</taxon>
        <taxon>Ecdysozoa</taxon>
        <taxon>Arthropoda</taxon>
        <taxon>Crustacea</taxon>
        <taxon>Branchiopoda</taxon>
        <taxon>Diplostraca</taxon>
        <taxon>Cladocera</taxon>
        <taxon>Anomopoda</taxon>
        <taxon>Daphniidae</taxon>
        <taxon>Daphnia</taxon>
    </lineage>
</organism>
<feature type="region of interest" description="Disordered" evidence="1">
    <location>
        <begin position="38"/>
        <end position="78"/>
    </location>
</feature>
<evidence type="ECO:0000313" key="3">
    <source>
        <dbReference type="Proteomes" id="UP001234178"/>
    </source>
</evidence>
<evidence type="ECO:0000313" key="2">
    <source>
        <dbReference type="EMBL" id="KAK4005246.1"/>
    </source>
</evidence>
<proteinExistence type="predicted"/>
<reference evidence="2 3" key="1">
    <citation type="journal article" date="2023" name="Nucleic Acids Res.">
        <title>The hologenome of Daphnia magna reveals possible DNA methylation and microbiome-mediated evolution of the host genome.</title>
        <authorList>
            <person name="Chaturvedi A."/>
            <person name="Li X."/>
            <person name="Dhandapani V."/>
            <person name="Marshall H."/>
            <person name="Kissane S."/>
            <person name="Cuenca-Cambronero M."/>
            <person name="Asole G."/>
            <person name="Calvet F."/>
            <person name="Ruiz-Romero M."/>
            <person name="Marangio P."/>
            <person name="Guigo R."/>
            <person name="Rago D."/>
            <person name="Mirbahai L."/>
            <person name="Eastwood N."/>
            <person name="Colbourne J.K."/>
            <person name="Zhou J."/>
            <person name="Mallon E."/>
            <person name="Orsini L."/>
        </authorList>
    </citation>
    <scope>NUCLEOTIDE SEQUENCE [LARGE SCALE GENOMIC DNA]</scope>
    <source>
        <strain evidence="2">LRV0_1</strain>
    </source>
</reference>
<feature type="compositionally biased region" description="Polar residues" evidence="1">
    <location>
        <begin position="47"/>
        <end position="66"/>
    </location>
</feature>
<comment type="caution">
    <text evidence="2">The sequence shown here is derived from an EMBL/GenBank/DDBJ whole genome shotgun (WGS) entry which is preliminary data.</text>
</comment>
<dbReference type="Proteomes" id="UP001234178">
    <property type="component" value="Unassembled WGS sequence"/>
</dbReference>
<evidence type="ECO:0000256" key="1">
    <source>
        <dbReference type="SAM" id="MobiDB-lite"/>
    </source>
</evidence>
<sequence>MKPKKNDDEQSDTFFALPSSITAKIISIYDCNGADDRSRRLSLSSRGDQNGQGTNDFNRPKQTLSNARKKKKERAVSK</sequence>
<keyword evidence="3" id="KW-1185">Reference proteome</keyword>
<name>A0ABQ9YXB6_9CRUS</name>
<gene>
    <name evidence="2" type="ORF">OUZ56_006960</name>
</gene>
<feature type="compositionally biased region" description="Basic residues" evidence="1">
    <location>
        <begin position="67"/>
        <end position="78"/>
    </location>
</feature>
<accession>A0ABQ9YXB6</accession>
<protein>
    <submittedName>
        <fullName evidence="2">Uncharacterized protein</fullName>
    </submittedName>
</protein>
<dbReference type="EMBL" id="JAOYFB010000001">
    <property type="protein sequence ID" value="KAK4005246.1"/>
    <property type="molecule type" value="Genomic_DNA"/>
</dbReference>